<keyword evidence="1" id="KW-0472">Membrane</keyword>
<proteinExistence type="predicted"/>
<keyword evidence="1" id="KW-0812">Transmembrane</keyword>
<sequence length="68" mass="7919">MLSWSIVLFVFAFYQQCETTKADANVPIVDLDTYRFVSLMINLTNCILQMIQILIVVLFALYKIKHNC</sequence>
<feature type="transmembrane region" description="Helical" evidence="1">
    <location>
        <begin position="41"/>
        <end position="62"/>
    </location>
</feature>
<evidence type="ECO:0000313" key="3">
    <source>
        <dbReference type="EMBL" id="AMF83863.1"/>
    </source>
</evidence>
<reference evidence="3 4" key="1">
    <citation type="journal article" date="2015" name="Virol. Sin.">
        <title>Genome sequencing and analysis of a granulovirus isolated from the Asiatic rice leafroller, Cnaphalocrocis medinalis.</title>
        <authorList>
            <person name="Zhang S."/>
            <person name="Zhu Z."/>
            <person name="Sun S."/>
            <person name="Chen Q."/>
            <person name="Deng F."/>
            <person name="Yang K."/>
        </authorList>
    </citation>
    <scope>NUCLEOTIDE SEQUENCE [LARGE SCALE GENOMIC DNA]</scope>
    <source>
        <strain evidence="3 4">Enping</strain>
    </source>
</reference>
<name>A0A0X9HJ59_9BBAC</name>
<dbReference type="EMBL" id="KP658210">
    <property type="protein sequence ID" value="ALN42057.1"/>
    <property type="molecule type" value="Genomic_DNA"/>
</dbReference>
<dbReference type="GeneID" id="26855138"/>
<dbReference type="EMBL" id="KU593505">
    <property type="protein sequence ID" value="AMF83863.1"/>
    <property type="molecule type" value="Genomic_DNA"/>
</dbReference>
<reference evidence="3" key="3">
    <citation type="submission" date="2016-01" db="EMBL/GenBank/DDBJ databases">
        <authorList>
            <person name="McClelland M."/>
            <person name="Jain A."/>
            <person name="Saraogi P."/>
            <person name="Mendelson R."/>
            <person name="Westerman R."/>
            <person name="SanMiguel P."/>
            <person name="Csonka L."/>
        </authorList>
    </citation>
    <scope>NUCLEOTIDE SEQUENCE</scope>
    <source>
        <strain evidence="3">Enping</strain>
    </source>
</reference>
<dbReference type="Proteomes" id="UP000202719">
    <property type="component" value="Segment"/>
</dbReference>
<dbReference type="KEGG" id="vg:26855138"/>
<keyword evidence="4" id="KW-1185">Reference proteome</keyword>
<reference evidence="2" key="2">
    <citation type="journal article" date="2016" name="PLoS ONE">
        <title>Genome of Cnaphalocrocis medinalis Granulovirus, the First Crambidae-Infecting Betabaculovirus Isolated from Rice Leaffolder to Sequenced.</title>
        <authorList>
            <person name="Han G."/>
            <person name="Xu J."/>
            <person name="Liu Q."/>
            <person name="Li C."/>
            <person name="Xu H."/>
            <person name="Lu Z."/>
        </authorList>
    </citation>
    <scope>NUCLEOTIDE SEQUENCE</scope>
</reference>
<accession>A0A0X9HJ59</accession>
<evidence type="ECO:0000313" key="4">
    <source>
        <dbReference type="Proteomes" id="UP000202719"/>
    </source>
</evidence>
<organism evidence="2">
    <name type="scientific">Cnaphalocrocis medinalis granulovirus</name>
    <dbReference type="NCBI Taxonomy" id="1750712"/>
    <lineage>
        <taxon>Viruses</taxon>
        <taxon>Viruses incertae sedis</taxon>
        <taxon>Naldaviricetes</taxon>
        <taxon>Lefavirales</taxon>
        <taxon>Baculoviridae</taxon>
        <taxon>Betabaculovirus</taxon>
        <taxon>Betabaculovirus cnamedinalis</taxon>
    </lineage>
</organism>
<protein>
    <submittedName>
        <fullName evidence="2">ORF124</fullName>
    </submittedName>
</protein>
<evidence type="ECO:0000256" key="1">
    <source>
        <dbReference type="SAM" id="Phobius"/>
    </source>
</evidence>
<dbReference type="RefSeq" id="YP_009230030.1">
    <property type="nucleotide sequence ID" value="NC_029304.2"/>
</dbReference>
<keyword evidence="1" id="KW-1133">Transmembrane helix</keyword>
<evidence type="ECO:0000313" key="2">
    <source>
        <dbReference type="EMBL" id="ALN42057.1"/>
    </source>
</evidence>